<evidence type="ECO:0000313" key="9">
    <source>
        <dbReference type="Proteomes" id="UP000261380"/>
    </source>
</evidence>
<keyword evidence="5" id="KW-1015">Disulfide bond</keyword>
<keyword evidence="4" id="KW-0339">Growth factor</keyword>
<feature type="chain" id="PRO_5017348373" description="TGF-beta propeptide domain-containing protein" evidence="6">
    <location>
        <begin position="23"/>
        <end position="320"/>
    </location>
</feature>
<evidence type="ECO:0000313" key="8">
    <source>
        <dbReference type="Ensembl" id="ENSXCOP00000011875.1"/>
    </source>
</evidence>
<dbReference type="PANTHER" id="PTHR11848:SF287">
    <property type="entry name" value="LEFT-RIGHT DETERMINATION FACTOR"/>
    <property type="match status" value="1"/>
</dbReference>
<reference evidence="8" key="2">
    <citation type="submission" date="2025-09" db="UniProtKB">
        <authorList>
            <consortium name="Ensembl"/>
        </authorList>
    </citation>
    <scope>IDENTIFICATION</scope>
</reference>
<dbReference type="GO" id="GO:0009948">
    <property type="term" value="P:anterior/posterior axis specification"/>
    <property type="evidence" value="ECO:0007669"/>
    <property type="project" value="TreeGrafter"/>
</dbReference>
<evidence type="ECO:0000256" key="3">
    <source>
        <dbReference type="ARBA" id="ARBA00022525"/>
    </source>
</evidence>
<dbReference type="PRINTS" id="PR01427">
    <property type="entry name" value="TGFBETA4"/>
</dbReference>
<evidence type="ECO:0000256" key="4">
    <source>
        <dbReference type="ARBA" id="ARBA00023030"/>
    </source>
</evidence>
<dbReference type="GO" id="GO:0008083">
    <property type="term" value="F:growth factor activity"/>
    <property type="evidence" value="ECO:0007669"/>
    <property type="project" value="UniProtKB-KW"/>
</dbReference>
<name>A0A3B5LMD0_9TELE</name>
<dbReference type="GO" id="GO:0005615">
    <property type="term" value="C:extracellular space"/>
    <property type="evidence" value="ECO:0007669"/>
    <property type="project" value="TreeGrafter"/>
</dbReference>
<dbReference type="AlphaFoldDB" id="A0A3B5LMD0"/>
<evidence type="ECO:0000256" key="2">
    <source>
        <dbReference type="ARBA" id="ARBA00006656"/>
    </source>
</evidence>
<keyword evidence="3" id="KW-0964">Secreted</keyword>
<dbReference type="InterPro" id="IPR001111">
    <property type="entry name" value="TGF-b_propeptide"/>
</dbReference>
<dbReference type="Gene3D" id="2.60.120.970">
    <property type="match status" value="1"/>
</dbReference>
<keyword evidence="9" id="KW-1185">Reference proteome</keyword>
<comment type="subcellular location">
    <subcellularLocation>
        <location evidence="1">Secreted</location>
    </subcellularLocation>
</comment>
<dbReference type="InterPro" id="IPR015615">
    <property type="entry name" value="TGF-beta-rel"/>
</dbReference>
<dbReference type="Proteomes" id="UP000261380">
    <property type="component" value="Unplaced"/>
</dbReference>
<dbReference type="Ensembl" id="ENSXCOT00000012011.1">
    <property type="protein sequence ID" value="ENSXCOP00000011875.1"/>
    <property type="gene ID" value="ENSXCOG00000008986.1"/>
</dbReference>
<accession>A0A3B5LMD0</accession>
<dbReference type="InterPro" id="IPR003942">
    <property type="entry name" value="LRDF"/>
</dbReference>
<comment type="similarity">
    <text evidence="2">Belongs to the TGF-beta family.</text>
</comment>
<keyword evidence="6" id="KW-0732">Signal</keyword>
<proteinExistence type="inferred from homology"/>
<evidence type="ECO:0000256" key="1">
    <source>
        <dbReference type="ARBA" id="ARBA00004613"/>
    </source>
</evidence>
<dbReference type="GO" id="GO:0005125">
    <property type="term" value="F:cytokine activity"/>
    <property type="evidence" value="ECO:0007669"/>
    <property type="project" value="TreeGrafter"/>
</dbReference>
<feature type="signal peptide" evidence="6">
    <location>
        <begin position="1"/>
        <end position="22"/>
    </location>
</feature>
<dbReference type="PANTHER" id="PTHR11848">
    <property type="entry name" value="TGF-BETA FAMILY"/>
    <property type="match status" value="1"/>
</dbReference>
<protein>
    <recommendedName>
        <fullName evidence="7">TGF-beta propeptide domain-containing protein</fullName>
    </recommendedName>
</protein>
<dbReference type="Pfam" id="PF00688">
    <property type="entry name" value="TGFb_propeptide"/>
    <property type="match status" value="1"/>
</dbReference>
<dbReference type="PIRSF" id="PIRSF037402">
    <property type="entry name" value="TGFb4"/>
    <property type="match status" value="1"/>
</dbReference>
<sequence length="320" mass="36030">MDFLRAFCVLCAAFLVPSGAFTHEDMKDALLQKLGLDEVPKIQKRDLENLVVPAHIKNKYLSMLKTHHSRRRRRSLPSLVGILRGVPGNADISGEYVYSDTTRHRMVFDMEARIPDNSEVTMAELKLYQRAAHHKRYTAEKRNHRPVNNARVSIYWVEVLPSGSNRTSLVDSRLIPIHETGWKSFDVTQAVHYWSKTQQQKTPMHLEVWIEGERPGSYAAEMARSVRFTTQEQTDDALGKPELVLYTLNLEEYGCEQSLKAGLQDCRNSQEAGPAMALLKVLLLLLGLGESDTLETLGILETLPTGSREAAALCDSPTSL</sequence>
<evidence type="ECO:0000256" key="6">
    <source>
        <dbReference type="SAM" id="SignalP"/>
    </source>
</evidence>
<evidence type="ECO:0000259" key="7">
    <source>
        <dbReference type="Pfam" id="PF00688"/>
    </source>
</evidence>
<reference evidence="8" key="1">
    <citation type="submission" date="2025-08" db="UniProtKB">
        <authorList>
            <consortium name="Ensembl"/>
        </authorList>
    </citation>
    <scope>IDENTIFICATION</scope>
</reference>
<evidence type="ECO:0000256" key="5">
    <source>
        <dbReference type="ARBA" id="ARBA00023157"/>
    </source>
</evidence>
<organism evidence="8 9">
    <name type="scientific">Xiphophorus couchianus</name>
    <name type="common">Monterrey platyfish</name>
    <dbReference type="NCBI Taxonomy" id="32473"/>
    <lineage>
        <taxon>Eukaryota</taxon>
        <taxon>Metazoa</taxon>
        <taxon>Chordata</taxon>
        <taxon>Craniata</taxon>
        <taxon>Vertebrata</taxon>
        <taxon>Euteleostomi</taxon>
        <taxon>Actinopterygii</taxon>
        <taxon>Neopterygii</taxon>
        <taxon>Teleostei</taxon>
        <taxon>Neoteleostei</taxon>
        <taxon>Acanthomorphata</taxon>
        <taxon>Ovalentaria</taxon>
        <taxon>Atherinomorphae</taxon>
        <taxon>Cyprinodontiformes</taxon>
        <taxon>Poeciliidae</taxon>
        <taxon>Poeciliinae</taxon>
        <taxon>Xiphophorus</taxon>
    </lineage>
</organism>
<dbReference type="STRING" id="32473.ENSXCOP00000011875"/>
<dbReference type="GO" id="GO:0005160">
    <property type="term" value="F:transforming growth factor beta receptor binding"/>
    <property type="evidence" value="ECO:0007669"/>
    <property type="project" value="InterPro"/>
</dbReference>
<feature type="domain" description="TGF-beta propeptide" evidence="7">
    <location>
        <begin position="24"/>
        <end position="215"/>
    </location>
</feature>
<dbReference type="FunFam" id="2.60.120.970:FF:000024">
    <property type="entry name" value="Left-right determination factor"/>
    <property type="match status" value="1"/>
</dbReference>
<dbReference type="GeneTree" id="ENSGT00390000010056"/>